<dbReference type="EMBL" id="JAAALK010000953">
    <property type="protein sequence ID" value="KAG8043559.1"/>
    <property type="molecule type" value="Genomic_DNA"/>
</dbReference>
<organism evidence="2 3">
    <name type="scientific">Zizania palustris</name>
    <name type="common">Northern wild rice</name>
    <dbReference type="NCBI Taxonomy" id="103762"/>
    <lineage>
        <taxon>Eukaryota</taxon>
        <taxon>Viridiplantae</taxon>
        <taxon>Streptophyta</taxon>
        <taxon>Embryophyta</taxon>
        <taxon>Tracheophyta</taxon>
        <taxon>Spermatophyta</taxon>
        <taxon>Magnoliopsida</taxon>
        <taxon>Liliopsida</taxon>
        <taxon>Poales</taxon>
        <taxon>Poaceae</taxon>
        <taxon>BOP clade</taxon>
        <taxon>Oryzoideae</taxon>
        <taxon>Oryzeae</taxon>
        <taxon>Zizaniinae</taxon>
        <taxon>Zizania</taxon>
    </lineage>
</organism>
<accession>A0A8J5RD63</accession>
<sequence>MVGCGRPARRALVAVAVMFGAAGASALGWRVGRNLASPRLWAFGAALGPVVATICVLMYAYLFRSVVVRRGGASVGASSRLWAFGAASGRSTPRLDDRRRFWAFGVAAGLWASARWPLGGGRRRGGSSAVGEG</sequence>
<keyword evidence="1" id="KW-0812">Transmembrane</keyword>
<keyword evidence="3" id="KW-1185">Reference proteome</keyword>
<reference evidence="2" key="1">
    <citation type="journal article" date="2021" name="bioRxiv">
        <title>Whole Genome Assembly and Annotation of Northern Wild Rice, Zizania palustris L., Supports a Whole Genome Duplication in the Zizania Genus.</title>
        <authorList>
            <person name="Haas M."/>
            <person name="Kono T."/>
            <person name="Macchietto M."/>
            <person name="Millas R."/>
            <person name="McGilp L."/>
            <person name="Shao M."/>
            <person name="Duquette J."/>
            <person name="Hirsch C.N."/>
            <person name="Kimball J."/>
        </authorList>
    </citation>
    <scope>NUCLEOTIDE SEQUENCE</scope>
    <source>
        <tissue evidence="2">Fresh leaf tissue</tissue>
    </source>
</reference>
<name>A0A8J5RD63_ZIZPA</name>
<evidence type="ECO:0000313" key="3">
    <source>
        <dbReference type="Proteomes" id="UP000729402"/>
    </source>
</evidence>
<feature type="transmembrane region" description="Helical" evidence="1">
    <location>
        <begin position="12"/>
        <end position="29"/>
    </location>
</feature>
<reference evidence="2" key="2">
    <citation type="submission" date="2021-02" db="EMBL/GenBank/DDBJ databases">
        <authorList>
            <person name="Kimball J.A."/>
            <person name="Haas M.W."/>
            <person name="Macchietto M."/>
            <person name="Kono T."/>
            <person name="Duquette J."/>
            <person name="Shao M."/>
        </authorList>
    </citation>
    <scope>NUCLEOTIDE SEQUENCE</scope>
    <source>
        <tissue evidence="2">Fresh leaf tissue</tissue>
    </source>
</reference>
<feature type="transmembrane region" description="Helical" evidence="1">
    <location>
        <begin position="41"/>
        <end position="62"/>
    </location>
</feature>
<keyword evidence="1" id="KW-1133">Transmembrane helix</keyword>
<comment type="caution">
    <text evidence="2">The sequence shown here is derived from an EMBL/GenBank/DDBJ whole genome shotgun (WGS) entry which is preliminary data.</text>
</comment>
<evidence type="ECO:0000256" key="1">
    <source>
        <dbReference type="SAM" id="Phobius"/>
    </source>
</evidence>
<dbReference type="Proteomes" id="UP000729402">
    <property type="component" value="Unassembled WGS sequence"/>
</dbReference>
<keyword evidence="1" id="KW-0472">Membrane</keyword>
<gene>
    <name evidence="2" type="ORF">GUJ93_ZPchr0458g22562</name>
</gene>
<proteinExistence type="predicted"/>
<protein>
    <submittedName>
        <fullName evidence="2">Uncharacterized protein</fullName>
    </submittedName>
</protein>
<dbReference type="AlphaFoldDB" id="A0A8J5RD63"/>
<evidence type="ECO:0000313" key="2">
    <source>
        <dbReference type="EMBL" id="KAG8043559.1"/>
    </source>
</evidence>